<evidence type="ECO:0000313" key="2">
    <source>
        <dbReference type="EMBL" id="AJT41170.1"/>
    </source>
</evidence>
<reference evidence="2 3" key="1">
    <citation type="journal article" date="2015" name="Genome Announc.">
        <title>Complete Genome Sequencing of Protease-Producing Novel Arthrobacter sp. Strain IHBB 11108 Using PacBio Single-Molecule Real-Time Sequencing Technology.</title>
        <authorList>
            <person name="Kiran S."/>
            <person name="Swarnkar M.K."/>
            <person name="Pal M."/>
            <person name="Thakur R."/>
            <person name="Tewari R."/>
            <person name="Singh A.K."/>
            <person name="Gulati A."/>
        </authorList>
    </citation>
    <scope>NUCLEOTIDE SEQUENCE [LARGE SCALE GENOMIC DNA]</scope>
    <source>
        <strain evidence="2 3">IHBB 11108</strain>
    </source>
</reference>
<feature type="transmembrane region" description="Helical" evidence="1">
    <location>
        <begin position="7"/>
        <end position="30"/>
    </location>
</feature>
<dbReference type="HOGENOM" id="CLU_2713607_0_0_11"/>
<organism evidence="2 3">
    <name type="scientific">Psychromicrobium lacuslunae</name>
    <dbReference type="NCBI Taxonomy" id="1618207"/>
    <lineage>
        <taxon>Bacteria</taxon>
        <taxon>Bacillati</taxon>
        <taxon>Actinomycetota</taxon>
        <taxon>Actinomycetes</taxon>
        <taxon>Micrococcales</taxon>
        <taxon>Micrococcaceae</taxon>
        <taxon>Psychromicrobium</taxon>
    </lineage>
</organism>
<dbReference type="KEGG" id="ari:UM93_05935"/>
<evidence type="ECO:0000313" key="3">
    <source>
        <dbReference type="Proteomes" id="UP000061839"/>
    </source>
</evidence>
<dbReference type="Proteomes" id="UP000061839">
    <property type="component" value="Chromosome"/>
</dbReference>
<proteinExistence type="predicted"/>
<dbReference type="AlphaFoldDB" id="A0A0D4BYG8"/>
<keyword evidence="3" id="KW-1185">Reference proteome</keyword>
<sequence>MNPKWYYLLIAVALILIAVGIFNVIIGALTSRWPNIITGFGLIIGFGLSLRYWIRALRDSHSNHQTAPANEP</sequence>
<evidence type="ECO:0000256" key="1">
    <source>
        <dbReference type="SAM" id="Phobius"/>
    </source>
</evidence>
<keyword evidence="1" id="KW-0812">Transmembrane</keyword>
<name>A0A0D4BYG8_9MICC</name>
<feature type="transmembrane region" description="Helical" evidence="1">
    <location>
        <begin position="36"/>
        <end position="54"/>
    </location>
</feature>
<dbReference type="PATRIC" id="fig|1618207.4.peg.1204"/>
<protein>
    <submittedName>
        <fullName evidence="2">Uncharacterized protein</fullName>
    </submittedName>
</protein>
<dbReference type="RefSeq" id="WP_045074327.1">
    <property type="nucleotide sequence ID" value="NZ_CP011005.1"/>
</dbReference>
<keyword evidence="1" id="KW-0472">Membrane</keyword>
<accession>A0A0D4BYG8</accession>
<keyword evidence="1" id="KW-1133">Transmembrane helix</keyword>
<gene>
    <name evidence="2" type="ORF">UM93_05935</name>
</gene>
<dbReference type="EMBL" id="CP011005">
    <property type="protein sequence ID" value="AJT41170.1"/>
    <property type="molecule type" value="Genomic_DNA"/>
</dbReference>